<sequence>MLERGFEGFEPTADDPTDVIQSIADLGKSMALEVSGEDVKELVDKHSEDLATEELKGNTEHLRVKSDFLSQTFSSLPPHVLVTCSKLGGPLLLQNGTLI</sequence>
<evidence type="ECO:0000313" key="2">
    <source>
        <dbReference type="Proteomes" id="UP000499080"/>
    </source>
</evidence>
<accession>A0A4Y2K213</accession>
<dbReference type="Proteomes" id="UP000499080">
    <property type="component" value="Unassembled WGS sequence"/>
</dbReference>
<dbReference type="AlphaFoldDB" id="A0A4Y2K213"/>
<dbReference type="EMBL" id="BGPR01004135">
    <property type="protein sequence ID" value="GBM96354.1"/>
    <property type="molecule type" value="Genomic_DNA"/>
</dbReference>
<gene>
    <name evidence="1" type="ORF">AVEN_120869_1</name>
</gene>
<keyword evidence="2" id="KW-1185">Reference proteome</keyword>
<evidence type="ECO:0000313" key="1">
    <source>
        <dbReference type="EMBL" id="GBM96354.1"/>
    </source>
</evidence>
<reference evidence="1 2" key="1">
    <citation type="journal article" date="2019" name="Sci. Rep.">
        <title>Orb-weaving spider Araneus ventricosus genome elucidates the spidroin gene catalogue.</title>
        <authorList>
            <person name="Kono N."/>
            <person name="Nakamura H."/>
            <person name="Ohtoshi R."/>
            <person name="Moran D.A.P."/>
            <person name="Shinohara A."/>
            <person name="Yoshida Y."/>
            <person name="Fujiwara M."/>
            <person name="Mori M."/>
            <person name="Tomita M."/>
            <person name="Arakawa K."/>
        </authorList>
    </citation>
    <scope>NUCLEOTIDE SEQUENCE [LARGE SCALE GENOMIC DNA]</scope>
</reference>
<name>A0A4Y2K213_ARAVE</name>
<organism evidence="1 2">
    <name type="scientific">Araneus ventricosus</name>
    <name type="common">Orbweaver spider</name>
    <name type="synonym">Epeira ventricosa</name>
    <dbReference type="NCBI Taxonomy" id="182803"/>
    <lineage>
        <taxon>Eukaryota</taxon>
        <taxon>Metazoa</taxon>
        <taxon>Ecdysozoa</taxon>
        <taxon>Arthropoda</taxon>
        <taxon>Chelicerata</taxon>
        <taxon>Arachnida</taxon>
        <taxon>Araneae</taxon>
        <taxon>Araneomorphae</taxon>
        <taxon>Entelegynae</taxon>
        <taxon>Araneoidea</taxon>
        <taxon>Araneidae</taxon>
        <taxon>Araneus</taxon>
    </lineage>
</organism>
<protein>
    <submittedName>
        <fullName evidence="1">Uncharacterized protein</fullName>
    </submittedName>
</protein>
<comment type="caution">
    <text evidence="1">The sequence shown here is derived from an EMBL/GenBank/DDBJ whole genome shotgun (WGS) entry which is preliminary data.</text>
</comment>
<proteinExistence type="predicted"/>